<evidence type="ECO:0000313" key="1">
    <source>
        <dbReference type="EMBL" id="SVC06542.1"/>
    </source>
</evidence>
<dbReference type="AlphaFoldDB" id="A0A382J546"/>
<accession>A0A382J546</accession>
<reference evidence="1" key="1">
    <citation type="submission" date="2018-05" db="EMBL/GenBank/DDBJ databases">
        <authorList>
            <person name="Lanie J.A."/>
            <person name="Ng W.-L."/>
            <person name="Kazmierczak K.M."/>
            <person name="Andrzejewski T.M."/>
            <person name="Davidsen T.M."/>
            <person name="Wayne K.J."/>
            <person name="Tettelin H."/>
            <person name="Glass J.I."/>
            <person name="Rusch D."/>
            <person name="Podicherti R."/>
            <person name="Tsui H.-C.T."/>
            <person name="Winkler M.E."/>
        </authorList>
    </citation>
    <scope>NUCLEOTIDE SEQUENCE</scope>
</reference>
<proteinExistence type="predicted"/>
<gene>
    <name evidence="1" type="ORF">METZ01_LOCUS259396</name>
</gene>
<organism evidence="1">
    <name type="scientific">marine metagenome</name>
    <dbReference type="NCBI Taxonomy" id="408172"/>
    <lineage>
        <taxon>unclassified sequences</taxon>
        <taxon>metagenomes</taxon>
        <taxon>ecological metagenomes</taxon>
    </lineage>
</organism>
<sequence>MTEPAVFLAAESKGQRAFTTRYANHCLNISGVSKMGD</sequence>
<feature type="non-terminal residue" evidence="1">
    <location>
        <position position="37"/>
    </location>
</feature>
<protein>
    <submittedName>
        <fullName evidence="1">Uncharacterized protein</fullName>
    </submittedName>
</protein>
<name>A0A382J546_9ZZZZ</name>
<dbReference type="EMBL" id="UINC01071554">
    <property type="protein sequence ID" value="SVC06542.1"/>
    <property type="molecule type" value="Genomic_DNA"/>
</dbReference>